<feature type="binding site" evidence="7">
    <location>
        <begin position="337"/>
        <end position="341"/>
    </location>
    <ligand>
        <name>FMN</name>
        <dbReference type="ChEBI" id="CHEBI:58210"/>
    </ligand>
</feature>
<dbReference type="InterPro" id="IPR037350">
    <property type="entry name" value="LMO_FMN"/>
</dbReference>
<evidence type="ECO:0000259" key="8">
    <source>
        <dbReference type="PROSITE" id="PS51349"/>
    </source>
</evidence>
<reference evidence="9" key="1">
    <citation type="journal article" date="2020" name="Stud. Mycol.">
        <title>101 Dothideomycetes genomes: a test case for predicting lifestyles and emergence of pathogens.</title>
        <authorList>
            <person name="Haridas S."/>
            <person name="Albert R."/>
            <person name="Binder M."/>
            <person name="Bloem J."/>
            <person name="Labutti K."/>
            <person name="Salamov A."/>
            <person name="Andreopoulos B."/>
            <person name="Baker S."/>
            <person name="Barry K."/>
            <person name="Bills G."/>
            <person name="Bluhm B."/>
            <person name="Cannon C."/>
            <person name="Castanera R."/>
            <person name="Culley D."/>
            <person name="Daum C."/>
            <person name="Ezra D."/>
            <person name="Gonzalez J."/>
            <person name="Henrissat B."/>
            <person name="Kuo A."/>
            <person name="Liang C."/>
            <person name="Lipzen A."/>
            <person name="Lutzoni F."/>
            <person name="Magnuson J."/>
            <person name="Mondo S."/>
            <person name="Nolan M."/>
            <person name="Ohm R."/>
            <person name="Pangilinan J."/>
            <person name="Park H.-J."/>
            <person name="Ramirez L."/>
            <person name="Alfaro M."/>
            <person name="Sun H."/>
            <person name="Tritt A."/>
            <person name="Yoshinaga Y."/>
            <person name="Zwiers L.-H."/>
            <person name="Turgeon B."/>
            <person name="Goodwin S."/>
            <person name="Spatafora J."/>
            <person name="Crous P."/>
            <person name="Grigoriev I."/>
        </authorList>
    </citation>
    <scope>NUCLEOTIDE SEQUENCE</scope>
    <source>
        <strain evidence="9">CBS 130266</strain>
    </source>
</reference>
<feature type="binding site" evidence="7">
    <location>
        <position position="309"/>
    </location>
    <ligand>
        <name>glyoxylate</name>
        <dbReference type="ChEBI" id="CHEBI:36655"/>
    </ligand>
</feature>
<keyword evidence="2 7" id="KW-0285">Flavoprotein</keyword>
<dbReference type="InterPro" id="IPR000262">
    <property type="entry name" value="FMN-dep_DH"/>
</dbReference>
<keyword evidence="10" id="KW-1185">Reference proteome</keyword>
<evidence type="ECO:0000256" key="3">
    <source>
        <dbReference type="ARBA" id="ARBA00022643"/>
    </source>
</evidence>
<evidence type="ECO:0000313" key="9">
    <source>
        <dbReference type="EMBL" id="KAF2434788.1"/>
    </source>
</evidence>
<feature type="binding site" evidence="7">
    <location>
        <position position="168"/>
    </location>
    <ligand>
        <name>glyoxylate</name>
        <dbReference type="ChEBI" id="CHEBI:36655"/>
    </ligand>
</feature>
<dbReference type="EMBL" id="MU007015">
    <property type="protein sequence ID" value="KAF2434788.1"/>
    <property type="molecule type" value="Genomic_DNA"/>
</dbReference>
<evidence type="ECO:0000256" key="7">
    <source>
        <dbReference type="PIRSR" id="PIRSR000138-2"/>
    </source>
</evidence>
<dbReference type="Proteomes" id="UP000800235">
    <property type="component" value="Unassembled WGS sequence"/>
</dbReference>
<dbReference type="CDD" id="cd03332">
    <property type="entry name" value="LMO_FMN"/>
    <property type="match status" value="1"/>
</dbReference>
<dbReference type="Pfam" id="PF01070">
    <property type="entry name" value="FMN_dh"/>
    <property type="match status" value="1"/>
</dbReference>
<dbReference type="PROSITE" id="PS51349">
    <property type="entry name" value="FMN_HYDROXY_ACID_DH_2"/>
    <property type="match status" value="1"/>
</dbReference>
<dbReference type="InterPro" id="IPR037396">
    <property type="entry name" value="FMN_HAD"/>
</dbReference>
<feature type="active site" description="Proton acceptor" evidence="6">
    <location>
        <position position="306"/>
    </location>
</feature>
<comment type="caution">
    <text evidence="9">The sequence shown here is derived from an EMBL/GenBank/DDBJ whole genome shotgun (WGS) entry which is preliminary data.</text>
</comment>
<keyword evidence="3 7" id="KW-0288">FMN</keyword>
<evidence type="ECO:0000256" key="5">
    <source>
        <dbReference type="ARBA" id="ARBA00024042"/>
    </source>
</evidence>
<dbReference type="GO" id="GO:0010181">
    <property type="term" value="F:FMN binding"/>
    <property type="evidence" value="ECO:0007669"/>
    <property type="project" value="InterPro"/>
</dbReference>
<feature type="binding site" evidence="7">
    <location>
        <position position="203"/>
    </location>
    <ligand>
        <name>glyoxylate</name>
        <dbReference type="ChEBI" id="CHEBI:36655"/>
    </ligand>
</feature>
<dbReference type="InterPro" id="IPR013785">
    <property type="entry name" value="Aldolase_TIM"/>
</dbReference>
<feature type="binding site" evidence="7">
    <location>
        <position position="304"/>
    </location>
    <ligand>
        <name>FMN</name>
        <dbReference type="ChEBI" id="CHEBI:58210"/>
    </ligand>
</feature>
<dbReference type="PIRSF" id="PIRSF000138">
    <property type="entry name" value="Al-hdrx_acd_dh"/>
    <property type="match status" value="1"/>
</dbReference>
<gene>
    <name evidence="9" type="ORF">EJ08DRAFT_430612</name>
</gene>
<comment type="cofactor">
    <cofactor evidence="1">
        <name>FMN</name>
        <dbReference type="ChEBI" id="CHEBI:58210"/>
    </cofactor>
</comment>
<dbReference type="AlphaFoldDB" id="A0A9P4P0Q6"/>
<feature type="binding site" evidence="7">
    <location>
        <begin position="360"/>
        <end position="361"/>
    </location>
    <ligand>
        <name>FMN</name>
        <dbReference type="ChEBI" id="CHEBI:58210"/>
    </ligand>
</feature>
<feature type="binding site" evidence="7">
    <location>
        <position position="282"/>
    </location>
    <ligand>
        <name>FMN</name>
        <dbReference type="ChEBI" id="CHEBI:58210"/>
    </ligand>
</feature>
<evidence type="ECO:0000313" key="10">
    <source>
        <dbReference type="Proteomes" id="UP000800235"/>
    </source>
</evidence>
<dbReference type="InterPro" id="IPR012133">
    <property type="entry name" value="Alpha-hydoxy_acid_DH_FMN"/>
</dbReference>
<feature type="binding site" evidence="7">
    <location>
        <position position="194"/>
    </location>
    <ligand>
        <name>FMN</name>
        <dbReference type="ChEBI" id="CHEBI:58210"/>
    </ligand>
</feature>
<dbReference type="GO" id="GO:0016491">
    <property type="term" value="F:oxidoreductase activity"/>
    <property type="evidence" value="ECO:0007669"/>
    <property type="project" value="UniProtKB-KW"/>
</dbReference>
<sequence length="419" mass="45925">MASHQIVESKNEKGELKKYGAFQNEIYYQGMFQNRTVEVTTDPSKLEKQAKDAMNHKAFCYIAGGAGERATMDANRLAFRQWKIIPRMLRDTTNRDLQITLFGQTYPTPLLFAPVGIQAVFHPDKETGVAKIAAELKVPYILSTAAASTIEEVAEASGDGSPRWFQLYWPQTDEITISLLQRAKKARYTALVVTLDTWALAWRPWDLDTGFLPFVKGEVGNDVGFSDPVFQRIFREKHGKDVKNDIVTAAVAWSSDVFSGKAHTWEQLKVIKENWDGPIILKGIQHVEDAKLALEAGVQGIIVSNHGGRQMDGAIGSLDVLPEIVDAVGEKLTVLFDSGVRTGADVIKALCLGAKGVLIGRPWVYGLGIAGKEGAKQVMQNILADLDQGMGLSGIGTIANCNRSMVRKVQYPGDSNSSN</sequence>
<dbReference type="PROSITE" id="PS00557">
    <property type="entry name" value="FMN_HYDROXY_ACID_DH_1"/>
    <property type="match status" value="1"/>
</dbReference>
<accession>A0A9P4P0Q6</accession>
<protein>
    <submittedName>
        <fullName evidence="9">FMN-dependent alpha-hydroxy acid dehydrogenase</fullName>
    </submittedName>
</protein>
<feature type="binding site" evidence="7">
    <location>
        <position position="166"/>
    </location>
    <ligand>
        <name>FMN</name>
        <dbReference type="ChEBI" id="CHEBI:58210"/>
    </ligand>
</feature>
<dbReference type="SUPFAM" id="SSF51395">
    <property type="entry name" value="FMN-linked oxidoreductases"/>
    <property type="match status" value="1"/>
</dbReference>
<comment type="similarity">
    <text evidence="5">Belongs to the FMN-dependent alpha-hydroxy acid dehydrogenase family.</text>
</comment>
<organism evidence="9 10">
    <name type="scientific">Tothia fuscella</name>
    <dbReference type="NCBI Taxonomy" id="1048955"/>
    <lineage>
        <taxon>Eukaryota</taxon>
        <taxon>Fungi</taxon>
        <taxon>Dikarya</taxon>
        <taxon>Ascomycota</taxon>
        <taxon>Pezizomycotina</taxon>
        <taxon>Dothideomycetes</taxon>
        <taxon>Pleosporomycetidae</taxon>
        <taxon>Venturiales</taxon>
        <taxon>Cylindrosympodiaceae</taxon>
        <taxon>Tothia</taxon>
    </lineage>
</organism>
<dbReference type="PANTHER" id="PTHR10578">
    <property type="entry name" value="S -2-HYDROXY-ACID OXIDASE-RELATED"/>
    <property type="match status" value="1"/>
</dbReference>
<keyword evidence="4" id="KW-0560">Oxidoreductase</keyword>
<name>A0A9P4P0Q6_9PEZI</name>
<evidence type="ECO:0000256" key="2">
    <source>
        <dbReference type="ARBA" id="ARBA00022630"/>
    </source>
</evidence>
<evidence type="ECO:0000256" key="1">
    <source>
        <dbReference type="ARBA" id="ARBA00001917"/>
    </source>
</evidence>
<dbReference type="FunFam" id="3.20.20.70:FF:000132">
    <property type="entry name" value="FMN dependent dehydrogenase"/>
    <property type="match status" value="1"/>
</dbReference>
<dbReference type="InterPro" id="IPR008259">
    <property type="entry name" value="FMN_hydac_DH_AS"/>
</dbReference>
<dbReference type="Gene3D" id="3.20.20.70">
    <property type="entry name" value="Aldolase class I"/>
    <property type="match status" value="1"/>
</dbReference>
<feature type="binding site" evidence="7">
    <location>
        <position position="61"/>
    </location>
    <ligand>
        <name>glyoxylate</name>
        <dbReference type="ChEBI" id="CHEBI:36655"/>
    </ligand>
</feature>
<proteinExistence type="inferred from homology"/>
<dbReference type="OrthoDB" id="25826at2759"/>
<feature type="binding site" evidence="7">
    <location>
        <begin position="114"/>
        <end position="116"/>
    </location>
    <ligand>
        <name>FMN</name>
        <dbReference type="ChEBI" id="CHEBI:58210"/>
    </ligand>
</feature>
<evidence type="ECO:0000256" key="4">
    <source>
        <dbReference type="ARBA" id="ARBA00023002"/>
    </source>
</evidence>
<feature type="domain" description="FMN hydroxy acid dehydrogenase" evidence="8">
    <location>
        <begin position="35"/>
        <end position="411"/>
    </location>
</feature>
<evidence type="ECO:0000256" key="6">
    <source>
        <dbReference type="PIRSR" id="PIRSR000138-1"/>
    </source>
</evidence>
<feature type="binding site" evidence="7">
    <location>
        <position position="306"/>
    </location>
    <ligand>
        <name>glyoxylate</name>
        <dbReference type="ChEBI" id="CHEBI:36655"/>
    </ligand>
</feature>
<dbReference type="PANTHER" id="PTHR10578:SF86">
    <property type="entry name" value="DEPENDENT DEHYDROGENASE, PUTATIVE (AFU_ORTHOLOGUE AFUA_6G02720)-RELATED"/>
    <property type="match status" value="1"/>
</dbReference>
<feature type="binding site" evidence="7">
    <location>
        <position position="143"/>
    </location>
    <ligand>
        <name>FMN</name>
        <dbReference type="ChEBI" id="CHEBI:58210"/>
    </ligand>
</feature>